<evidence type="ECO:0000256" key="1">
    <source>
        <dbReference type="SAM" id="Coils"/>
    </source>
</evidence>
<evidence type="ECO:0000313" key="3">
    <source>
        <dbReference type="Proteomes" id="UP000261660"/>
    </source>
</evidence>
<dbReference type="GO" id="GO:0035082">
    <property type="term" value="P:axoneme assembly"/>
    <property type="evidence" value="ECO:0007669"/>
    <property type="project" value="TreeGrafter"/>
</dbReference>
<feature type="coiled-coil region" evidence="1">
    <location>
        <begin position="115"/>
        <end position="149"/>
    </location>
</feature>
<organism evidence="2 3">
    <name type="scientific">Labrus bergylta</name>
    <name type="common">ballan wrasse</name>
    <dbReference type="NCBI Taxonomy" id="56723"/>
    <lineage>
        <taxon>Eukaryota</taxon>
        <taxon>Metazoa</taxon>
        <taxon>Chordata</taxon>
        <taxon>Craniata</taxon>
        <taxon>Vertebrata</taxon>
        <taxon>Euteleostomi</taxon>
        <taxon>Actinopterygii</taxon>
        <taxon>Neopterygii</taxon>
        <taxon>Teleostei</taxon>
        <taxon>Neoteleostei</taxon>
        <taxon>Acanthomorphata</taxon>
        <taxon>Eupercaria</taxon>
        <taxon>Labriformes</taxon>
        <taxon>Labridae</taxon>
        <taxon>Labrus</taxon>
    </lineage>
</organism>
<dbReference type="Ensembl" id="ENSLBET00000023315.1">
    <property type="protein sequence ID" value="ENSLBEP00000022141.1"/>
    <property type="gene ID" value="ENSLBEG00000017013.1"/>
</dbReference>
<dbReference type="Proteomes" id="UP000261660">
    <property type="component" value="Unplaced"/>
</dbReference>
<evidence type="ECO:0008006" key="4">
    <source>
        <dbReference type="Google" id="ProtNLM"/>
    </source>
</evidence>
<name>A0A3Q3FNP8_9LABR</name>
<keyword evidence="1" id="KW-0175">Coiled coil</keyword>
<proteinExistence type="predicted"/>
<dbReference type="GeneTree" id="ENSGT00940000155053"/>
<reference evidence="2" key="1">
    <citation type="submission" date="2025-08" db="UniProtKB">
        <authorList>
            <consortium name="Ensembl"/>
        </authorList>
    </citation>
    <scope>IDENTIFICATION</scope>
</reference>
<dbReference type="InParanoid" id="A0A3Q3FNP8"/>
<dbReference type="InterPro" id="IPR050995">
    <property type="entry name" value="WD-F-box_domain-protein"/>
</dbReference>
<accession>A0A3Q3FNP8</accession>
<reference evidence="2" key="2">
    <citation type="submission" date="2025-09" db="UniProtKB">
        <authorList>
            <consortium name="Ensembl"/>
        </authorList>
    </citation>
    <scope>IDENTIFICATION</scope>
</reference>
<evidence type="ECO:0000313" key="2">
    <source>
        <dbReference type="Ensembl" id="ENSLBEP00000022141.1"/>
    </source>
</evidence>
<dbReference type="STRING" id="56723.ENSLBEP00000022141"/>
<keyword evidence="3" id="KW-1185">Reference proteome</keyword>
<dbReference type="GO" id="GO:1990716">
    <property type="term" value="C:axonemal central apparatus"/>
    <property type="evidence" value="ECO:0007669"/>
    <property type="project" value="TreeGrafter"/>
</dbReference>
<sequence>MPCFMFKVACSHFRRGESRMILLSRYEEVCLEDERSFIEGEEDLEATVKAIKEASAAASGANTTSAAEVTPEAVDDFLRCFLFQMGMIETLDCYQAEWTELVQKGLLDTGRVGAVPEVYTENRRLERALKNAQREREEYREAGSSAAETLQGVRKERDLHRLQHKRVVQEKSRLIGEMKKLKGQCNDYEPEVKRMNEKYKAVLKQTMQVSLEREKLRSAQHDTPNCGLKPGHANVSSRIGKCCLSAER</sequence>
<protein>
    <recommendedName>
        <fullName evidence="4">Sperm-associated antigen 16 protein</fullName>
    </recommendedName>
</protein>
<dbReference type="PANTHER" id="PTHR14604">
    <property type="entry name" value="WD40 REPEAT PF20"/>
    <property type="match status" value="1"/>
</dbReference>
<dbReference type="AlphaFoldDB" id="A0A3Q3FNP8"/>
<dbReference type="PANTHER" id="PTHR14604:SF3">
    <property type="entry name" value="SPERM-ASSOCIATED ANTIGEN 16 PROTEIN"/>
    <property type="match status" value="1"/>
</dbReference>